<dbReference type="EMBL" id="JAHDYR010000016">
    <property type="protein sequence ID" value="KAG9394244.1"/>
    <property type="molecule type" value="Genomic_DNA"/>
</dbReference>
<evidence type="ECO:0000313" key="6">
    <source>
        <dbReference type="EMBL" id="KAG9394244.1"/>
    </source>
</evidence>
<gene>
    <name evidence="6" type="ORF">J8273_4346</name>
</gene>
<evidence type="ECO:0000313" key="7">
    <source>
        <dbReference type="Proteomes" id="UP000717585"/>
    </source>
</evidence>
<dbReference type="GO" id="GO:0005768">
    <property type="term" value="C:endosome"/>
    <property type="evidence" value="ECO:0007669"/>
    <property type="project" value="UniProtKB-SubCell"/>
</dbReference>
<dbReference type="GO" id="GO:0032456">
    <property type="term" value="P:endocytic recycling"/>
    <property type="evidence" value="ECO:0007669"/>
    <property type="project" value="InterPro"/>
</dbReference>
<accession>A0A8J6B6R3</accession>
<dbReference type="PANTHER" id="PTHR13673:SF0">
    <property type="entry name" value="VPS35 ENDOSOMAL PROTEIN-SORTING FACTOR-LIKE"/>
    <property type="match status" value="1"/>
</dbReference>
<dbReference type="OrthoDB" id="1734063at2759"/>
<evidence type="ECO:0000256" key="5">
    <source>
        <dbReference type="ARBA" id="ARBA00022927"/>
    </source>
</evidence>
<evidence type="ECO:0000256" key="2">
    <source>
        <dbReference type="ARBA" id="ARBA00010704"/>
    </source>
</evidence>
<evidence type="ECO:0000256" key="4">
    <source>
        <dbReference type="ARBA" id="ARBA00022753"/>
    </source>
</evidence>
<organism evidence="6 7">
    <name type="scientific">Carpediemonas membranifera</name>
    <dbReference type="NCBI Taxonomy" id="201153"/>
    <lineage>
        <taxon>Eukaryota</taxon>
        <taxon>Metamonada</taxon>
        <taxon>Carpediemonas-like organisms</taxon>
        <taxon>Carpediemonas</taxon>
    </lineage>
</organism>
<proteinExistence type="inferred from homology"/>
<name>A0A8J6B6R3_9EUKA</name>
<dbReference type="AlphaFoldDB" id="A0A8J6B6R3"/>
<dbReference type="Proteomes" id="UP000717585">
    <property type="component" value="Unassembled WGS sequence"/>
</dbReference>
<keyword evidence="3" id="KW-0813">Transport</keyword>
<dbReference type="InterPro" id="IPR029705">
    <property type="entry name" value="VPS35L"/>
</dbReference>
<keyword evidence="5" id="KW-0653">Protein transport</keyword>
<keyword evidence="4" id="KW-0967">Endosome</keyword>
<evidence type="ECO:0000256" key="3">
    <source>
        <dbReference type="ARBA" id="ARBA00022448"/>
    </source>
</evidence>
<evidence type="ECO:0000256" key="1">
    <source>
        <dbReference type="ARBA" id="ARBA00004177"/>
    </source>
</evidence>
<protein>
    <submittedName>
        <fullName evidence="6">Uncharacterized protein</fullName>
    </submittedName>
</protein>
<keyword evidence="7" id="KW-1185">Reference proteome</keyword>
<comment type="similarity">
    <text evidence="2">Belongs to the VPS35L family.</text>
</comment>
<comment type="subcellular location">
    <subcellularLocation>
        <location evidence="1">Endosome</location>
    </subcellularLocation>
</comment>
<comment type="caution">
    <text evidence="6">The sequence shown here is derived from an EMBL/GenBank/DDBJ whole genome shotgun (WGS) entry which is preliminary data.</text>
</comment>
<dbReference type="GO" id="GO:0015031">
    <property type="term" value="P:protein transport"/>
    <property type="evidence" value="ECO:0007669"/>
    <property type="project" value="UniProtKB-KW"/>
</dbReference>
<dbReference type="PANTHER" id="PTHR13673">
    <property type="entry name" value="ESOPHAGEAL CANCER ASSOCIATED PROTEIN"/>
    <property type="match status" value="1"/>
</dbReference>
<sequence>MADIDIDAIEQSFPVILMTDELGSIKGSTRKQITAGIRELLQSLERSWAQDEKIAALKATIQACKYLADASVASFYSRTWHEAIRVLDSFGEKVYRRLRDRAYAANPQLTAEFDCSEINEEVKSTCRNWIMKISSIRELVPRIYIELALLATYRFLIPLNEMNDVIRRIRTSCRGIGDVVIQAHARAYLARSVVALEQSIGRVVPTTLFPQTPAEVVDPTNLRLGSLGSHIENLHDAMLVMKANKGQAQRRVDMLQRRNHAEKRAATPVDEWEALFPAVTYIVACAMLDVKNDPAALELAQADIDMYTPTASSVLKPWIQFLPKEILEDKIDWILDHILTAQDDYIAKVDLIETFIDRGFFSASFDQLQTIVSSLWQPILELPDAAFFGPAKAMLALIVSHPKAKAHHSVKMLKQVRTRLGSIRIAIGARATEVEEQSVYGPRNELASIEELDRSTLDLLMCLVEAIAQQCADPTESSNRITALAVSDPFIGISREMAAHLLEDLAVRVVDALARSSEPIADRFIAHVTLEYVRSVVEGVDTSSADSLKTEASVKKLLERYSLNLEVTVSIANEAHRAIRRLPALKAAVVQTVLDAAHRDTGASRDTRAAALVFIQLTSPESPSFGQQMKLLVAGCRLAEELGLTHHARDMIKEALYIWETAERYTTAADGLIIDIAEGLAETVEPLMAEVKKHGLRDSTRAIGRRMLSEKWAGAQDVVRRFKIEVAE</sequence>
<reference evidence="6" key="1">
    <citation type="submission" date="2021-05" db="EMBL/GenBank/DDBJ databases">
        <title>A free-living protist that lacks canonical eukaryotic 1 DNA replication and segregation systems.</title>
        <authorList>
            <person name="Salas-Leiva D.E."/>
            <person name="Tromer E.C."/>
            <person name="Curtis B.A."/>
            <person name="Jerlstrom-Hultqvist J."/>
            <person name="Kolisko M."/>
            <person name="Yi Z."/>
            <person name="Salas-Leiva J.S."/>
            <person name="Gallot-Lavallee L."/>
            <person name="Kops G.J.P.L."/>
            <person name="Archibald J.M."/>
            <person name="Simpson A.G.B."/>
            <person name="Roger A.J."/>
        </authorList>
    </citation>
    <scope>NUCLEOTIDE SEQUENCE</scope>
    <source>
        <strain evidence="6">BICM</strain>
    </source>
</reference>